<dbReference type="Proteomes" id="UP001629113">
    <property type="component" value="Unassembled WGS sequence"/>
</dbReference>
<keyword evidence="2" id="KW-1185">Reference proteome</keyword>
<evidence type="ECO:0000313" key="1">
    <source>
        <dbReference type="EMBL" id="KAL3421830.1"/>
    </source>
</evidence>
<comment type="caution">
    <text evidence="1">The sequence shown here is derived from an EMBL/GenBank/DDBJ whole genome shotgun (WGS) entry which is preliminary data.</text>
</comment>
<gene>
    <name evidence="1" type="ORF">PVAG01_05986</name>
</gene>
<accession>A0ABR4PET1</accession>
<name>A0ABR4PET1_9HELO</name>
<protein>
    <submittedName>
        <fullName evidence="1">Uncharacterized protein</fullName>
    </submittedName>
</protein>
<organism evidence="1 2">
    <name type="scientific">Phlyctema vagabunda</name>
    <dbReference type="NCBI Taxonomy" id="108571"/>
    <lineage>
        <taxon>Eukaryota</taxon>
        <taxon>Fungi</taxon>
        <taxon>Dikarya</taxon>
        <taxon>Ascomycota</taxon>
        <taxon>Pezizomycotina</taxon>
        <taxon>Leotiomycetes</taxon>
        <taxon>Helotiales</taxon>
        <taxon>Dermateaceae</taxon>
        <taxon>Phlyctema</taxon>
    </lineage>
</organism>
<evidence type="ECO:0000313" key="2">
    <source>
        <dbReference type="Proteomes" id="UP001629113"/>
    </source>
</evidence>
<reference evidence="1 2" key="1">
    <citation type="submission" date="2024-06" db="EMBL/GenBank/DDBJ databases">
        <title>Complete genome of Phlyctema vagabunda strain 19-DSS-EL-015.</title>
        <authorList>
            <person name="Fiorenzani C."/>
        </authorList>
    </citation>
    <scope>NUCLEOTIDE SEQUENCE [LARGE SCALE GENOMIC DNA]</scope>
    <source>
        <strain evidence="1 2">19-DSS-EL-015</strain>
    </source>
</reference>
<dbReference type="EMBL" id="JBFCZG010000005">
    <property type="protein sequence ID" value="KAL3421830.1"/>
    <property type="molecule type" value="Genomic_DNA"/>
</dbReference>
<proteinExistence type="predicted"/>
<sequence length="197" mass="22536">MHPTHNELMGIHYDENTTEVFIYIPPSSRTRYEIDRTIERRELIAEKAAKEARGEGKGKFSEELENIPEIRAYQSLDSTWYKASALIDAHHAGCLHIPEIDFLDSSFSKELRQVFLRKHNSLTGVFHRSLERMVAGILAFEGQPCKYEFPTGAGFVGTLRYSGNGTSLANGMTTIRDLYASVAIHEKWWLVQHIFLF</sequence>